<gene>
    <name evidence="2" type="ORF">DEO72_LG11g621</name>
</gene>
<keyword evidence="1" id="KW-1133">Transmembrane helix</keyword>
<sequence length="94" mass="10146">MTTYYDSHVTFLFRVAVIASLATPFAALFAAPFCPLRQCRNASPKTNIVWRTDLASSLTSTSATTTPPSRCRPTATTGATFAASCRSRFSQCTV</sequence>
<reference evidence="2 3" key="1">
    <citation type="submission" date="2019-04" db="EMBL/GenBank/DDBJ databases">
        <title>An improved genome assembly and genetic linkage map for asparagus bean, Vigna unguiculata ssp. sesquipedialis.</title>
        <authorList>
            <person name="Xia Q."/>
            <person name="Zhang R."/>
            <person name="Dong Y."/>
        </authorList>
    </citation>
    <scope>NUCLEOTIDE SEQUENCE [LARGE SCALE GENOMIC DNA]</scope>
    <source>
        <tissue evidence="2">Leaf</tissue>
    </source>
</reference>
<evidence type="ECO:0000313" key="3">
    <source>
        <dbReference type="Proteomes" id="UP000501690"/>
    </source>
</evidence>
<proteinExistence type="predicted"/>
<feature type="transmembrane region" description="Helical" evidence="1">
    <location>
        <begin position="12"/>
        <end position="36"/>
    </location>
</feature>
<keyword evidence="1" id="KW-0812">Transmembrane</keyword>
<name>A0A4D6NIY3_VIGUN</name>
<dbReference type="EMBL" id="CP039355">
    <property type="protein sequence ID" value="QCE13626.1"/>
    <property type="molecule type" value="Genomic_DNA"/>
</dbReference>
<protein>
    <submittedName>
        <fullName evidence="2">Uncharacterized protein</fullName>
    </submittedName>
</protein>
<dbReference type="Proteomes" id="UP000501690">
    <property type="component" value="Linkage Group LG11"/>
</dbReference>
<accession>A0A4D6NIY3</accession>
<keyword evidence="1" id="KW-0472">Membrane</keyword>
<keyword evidence="3" id="KW-1185">Reference proteome</keyword>
<organism evidence="2 3">
    <name type="scientific">Vigna unguiculata</name>
    <name type="common">Cowpea</name>
    <dbReference type="NCBI Taxonomy" id="3917"/>
    <lineage>
        <taxon>Eukaryota</taxon>
        <taxon>Viridiplantae</taxon>
        <taxon>Streptophyta</taxon>
        <taxon>Embryophyta</taxon>
        <taxon>Tracheophyta</taxon>
        <taxon>Spermatophyta</taxon>
        <taxon>Magnoliopsida</taxon>
        <taxon>eudicotyledons</taxon>
        <taxon>Gunneridae</taxon>
        <taxon>Pentapetalae</taxon>
        <taxon>rosids</taxon>
        <taxon>fabids</taxon>
        <taxon>Fabales</taxon>
        <taxon>Fabaceae</taxon>
        <taxon>Papilionoideae</taxon>
        <taxon>50 kb inversion clade</taxon>
        <taxon>NPAAA clade</taxon>
        <taxon>indigoferoid/millettioid clade</taxon>
        <taxon>Phaseoleae</taxon>
        <taxon>Vigna</taxon>
    </lineage>
</organism>
<evidence type="ECO:0000256" key="1">
    <source>
        <dbReference type="SAM" id="Phobius"/>
    </source>
</evidence>
<evidence type="ECO:0000313" key="2">
    <source>
        <dbReference type="EMBL" id="QCE13626.1"/>
    </source>
</evidence>
<dbReference type="AlphaFoldDB" id="A0A4D6NIY3"/>